<sequence>MVPGYDKIDDATGTDWFPLNRRLRSVVWSVAGGAHVTQTFRDDRAMQTVPASLAAGHTLYLTVTASRPGAPGYDNTAISEIRISCRTAR</sequence>
<reference evidence="1" key="1">
    <citation type="journal article" date="2014" name="Int. J. Syst. Evol. Microbiol.">
        <title>Complete genome sequence of Corynebacterium casei LMG S-19264T (=DSM 44701T), isolated from a smear-ripened cheese.</title>
        <authorList>
            <consortium name="US DOE Joint Genome Institute (JGI-PGF)"/>
            <person name="Walter F."/>
            <person name="Albersmeier A."/>
            <person name="Kalinowski J."/>
            <person name="Ruckert C."/>
        </authorList>
    </citation>
    <scope>NUCLEOTIDE SEQUENCE</scope>
    <source>
        <strain evidence="1">CGMCC 4.7308</strain>
    </source>
</reference>
<evidence type="ECO:0000313" key="1">
    <source>
        <dbReference type="EMBL" id="GGL90817.1"/>
    </source>
</evidence>
<proteinExistence type="predicted"/>
<comment type="caution">
    <text evidence="1">The sequence shown here is derived from an EMBL/GenBank/DDBJ whole genome shotgun (WGS) entry which is preliminary data.</text>
</comment>
<reference evidence="1" key="2">
    <citation type="submission" date="2020-09" db="EMBL/GenBank/DDBJ databases">
        <authorList>
            <person name="Sun Q."/>
            <person name="Zhou Y."/>
        </authorList>
    </citation>
    <scope>NUCLEOTIDE SEQUENCE</scope>
    <source>
        <strain evidence="1">CGMCC 4.7308</strain>
    </source>
</reference>
<name>A0A917WCV2_9ACTN</name>
<gene>
    <name evidence="1" type="ORF">GCM10011594_08050</name>
</gene>
<protein>
    <submittedName>
        <fullName evidence="1">Uncharacterized protein</fullName>
    </submittedName>
</protein>
<evidence type="ECO:0000313" key="2">
    <source>
        <dbReference type="Proteomes" id="UP000655208"/>
    </source>
</evidence>
<organism evidence="1 2">
    <name type="scientific">Nakamurella endophytica</name>
    <dbReference type="NCBI Taxonomy" id="1748367"/>
    <lineage>
        <taxon>Bacteria</taxon>
        <taxon>Bacillati</taxon>
        <taxon>Actinomycetota</taxon>
        <taxon>Actinomycetes</taxon>
        <taxon>Nakamurellales</taxon>
        <taxon>Nakamurellaceae</taxon>
        <taxon>Nakamurella</taxon>
    </lineage>
</organism>
<dbReference type="AlphaFoldDB" id="A0A917WCV2"/>
<accession>A0A917WCV2</accession>
<keyword evidence="2" id="KW-1185">Reference proteome</keyword>
<dbReference type="Proteomes" id="UP000655208">
    <property type="component" value="Unassembled WGS sequence"/>
</dbReference>
<dbReference type="EMBL" id="BMNA01000002">
    <property type="protein sequence ID" value="GGL90817.1"/>
    <property type="molecule type" value="Genomic_DNA"/>
</dbReference>